<dbReference type="EMBL" id="JAWDEU010000002">
    <property type="protein sequence ID" value="MDU0244161.1"/>
    <property type="molecule type" value="Genomic_DNA"/>
</dbReference>
<name>A0AAE4L294_BACUN</name>
<reference evidence="2" key="1">
    <citation type="submission" date="2023-10" db="EMBL/GenBank/DDBJ databases">
        <title>Genome of Potential pathogenic bacteria in Crohn's disease.</title>
        <authorList>
            <person name="Rodriguez-Palacios A."/>
        </authorList>
    </citation>
    <scope>NUCLEOTIDE SEQUENCE</scope>
    <source>
        <strain evidence="2">CavFT-hAR50</strain>
    </source>
</reference>
<evidence type="ECO:0000256" key="1">
    <source>
        <dbReference type="SAM" id="Coils"/>
    </source>
</evidence>
<evidence type="ECO:0000313" key="2">
    <source>
        <dbReference type="EMBL" id="MDU0244161.1"/>
    </source>
</evidence>
<comment type="caution">
    <text evidence="2">The sequence shown here is derived from an EMBL/GenBank/DDBJ whole genome shotgun (WGS) entry which is preliminary data.</text>
</comment>
<evidence type="ECO:0000313" key="3">
    <source>
        <dbReference type="Proteomes" id="UP001181247"/>
    </source>
</evidence>
<gene>
    <name evidence="2" type="ORF">RVH16_05445</name>
</gene>
<sequence>MIAAAFEIRILKVTPSFEEAQKELGEIGAKSGYKQYKQNIAERDREYEDIKAQLLKIKKEIDGNAVSTTPISTK</sequence>
<dbReference type="AlphaFoldDB" id="A0AAE4L294"/>
<dbReference type="Proteomes" id="UP001181247">
    <property type="component" value="Unassembled WGS sequence"/>
</dbReference>
<dbReference type="RefSeq" id="WP_178291710.1">
    <property type="nucleotide sequence ID" value="NZ_CP072220.1"/>
</dbReference>
<accession>A0AAE4L294</accession>
<protein>
    <submittedName>
        <fullName evidence="2">Uncharacterized protein</fullName>
    </submittedName>
</protein>
<organism evidence="2 3">
    <name type="scientific">Bacteroides uniformis</name>
    <dbReference type="NCBI Taxonomy" id="820"/>
    <lineage>
        <taxon>Bacteria</taxon>
        <taxon>Pseudomonadati</taxon>
        <taxon>Bacteroidota</taxon>
        <taxon>Bacteroidia</taxon>
        <taxon>Bacteroidales</taxon>
        <taxon>Bacteroidaceae</taxon>
        <taxon>Bacteroides</taxon>
    </lineage>
</organism>
<feature type="coiled-coil region" evidence="1">
    <location>
        <begin position="33"/>
        <end position="60"/>
    </location>
</feature>
<keyword evidence="1" id="KW-0175">Coiled coil</keyword>
<proteinExistence type="predicted"/>